<organism evidence="1 2">
    <name type="scientific">Limosa lapponica baueri</name>
    <dbReference type="NCBI Taxonomy" id="1758121"/>
    <lineage>
        <taxon>Eukaryota</taxon>
        <taxon>Metazoa</taxon>
        <taxon>Chordata</taxon>
        <taxon>Craniata</taxon>
        <taxon>Vertebrata</taxon>
        <taxon>Euteleostomi</taxon>
        <taxon>Archelosauria</taxon>
        <taxon>Archosauria</taxon>
        <taxon>Dinosauria</taxon>
        <taxon>Saurischia</taxon>
        <taxon>Theropoda</taxon>
        <taxon>Coelurosauria</taxon>
        <taxon>Aves</taxon>
        <taxon>Neognathae</taxon>
        <taxon>Neoaves</taxon>
        <taxon>Charadriiformes</taxon>
        <taxon>Scolopacidae</taxon>
        <taxon>Limosa</taxon>
    </lineage>
</organism>
<accession>A0A2I0SYT0</accession>
<dbReference type="EMBL" id="KZ537952">
    <property type="protein sequence ID" value="PKU26689.1"/>
    <property type="molecule type" value="Genomic_DNA"/>
</dbReference>
<proteinExistence type="predicted"/>
<keyword evidence="2" id="KW-1185">Reference proteome</keyword>
<sequence length="116" mass="13438">MAPCYPRDSYTTKQDGPMANFIVTFQIKADDTYQSRYSSFKKKINELTSYKHWDETTSFYCFELDYTAQRLCSELYTGSEFNATKDIMVVIDVSNREKATKGPIQYPALLDAYLGF</sequence>
<reference evidence="2" key="2">
    <citation type="submission" date="2017-12" db="EMBL/GenBank/DDBJ databases">
        <title>Genome sequence of the Bar-tailed Godwit (Limosa lapponica baueri).</title>
        <authorList>
            <person name="Lima N.C.B."/>
            <person name="Parody-Merino A.M."/>
            <person name="Battley P.F."/>
            <person name="Fidler A.E."/>
            <person name="Prosdocimi F."/>
        </authorList>
    </citation>
    <scope>NUCLEOTIDE SEQUENCE [LARGE SCALE GENOMIC DNA]</scope>
</reference>
<gene>
    <name evidence="1" type="ORF">llap_23008</name>
</gene>
<evidence type="ECO:0000313" key="2">
    <source>
        <dbReference type="Proteomes" id="UP000233556"/>
    </source>
</evidence>
<name>A0A2I0SYT0_LIMLA</name>
<evidence type="ECO:0000313" key="1">
    <source>
        <dbReference type="EMBL" id="PKU26689.1"/>
    </source>
</evidence>
<dbReference type="Proteomes" id="UP000233556">
    <property type="component" value="Unassembled WGS sequence"/>
</dbReference>
<dbReference type="AlphaFoldDB" id="A0A2I0SYT0"/>
<reference evidence="2" key="1">
    <citation type="submission" date="2017-11" db="EMBL/GenBank/DDBJ databases">
        <authorList>
            <person name="Lima N.C."/>
            <person name="Parody-Merino A.M."/>
            <person name="Battley P.F."/>
            <person name="Fidler A.E."/>
            <person name="Prosdocimi F."/>
        </authorList>
    </citation>
    <scope>NUCLEOTIDE SEQUENCE [LARGE SCALE GENOMIC DNA]</scope>
</reference>
<protein>
    <submittedName>
        <fullName evidence="1">Uncharacterized protein</fullName>
    </submittedName>
</protein>